<evidence type="ECO:0000256" key="2">
    <source>
        <dbReference type="ARBA" id="ARBA00022649"/>
    </source>
</evidence>
<dbReference type="PANTHER" id="PTHR33755">
    <property type="entry name" value="TOXIN PARE1-RELATED"/>
    <property type="match status" value="1"/>
</dbReference>
<organism evidence="3 4">
    <name type="scientific">Bosea caraganae</name>
    <dbReference type="NCBI Taxonomy" id="2763117"/>
    <lineage>
        <taxon>Bacteria</taxon>
        <taxon>Pseudomonadati</taxon>
        <taxon>Pseudomonadota</taxon>
        <taxon>Alphaproteobacteria</taxon>
        <taxon>Hyphomicrobiales</taxon>
        <taxon>Boseaceae</taxon>
        <taxon>Bosea</taxon>
    </lineage>
</organism>
<sequence length="103" mass="11873">MRQLRYANAVRRDLVAITRFIRKGSGNRAVAEAFARSVQDQCQQLARLPGELGRPRPDLRPDMRSFAFKGYVIFFRYAGDAVEIVRVIERHRDATAQFDDDKS</sequence>
<dbReference type="Pfam" id="PF05016">
    <property type="entry name" value="ParE_toxin"/>
    <property type="match status" value="1"/>
</dbReference>
<dbReference type="EMBL" id="QQTP01000004">
    <property type="protein sequence ID" value="RDJ26045.1"/>
    <property type="molecule type" value="Genomic_DNA"/>
</dbReference>
<dbReference type="InterPro" id="IPR051803">
    <property type="entry name" value="TA_system_RelE-like_toxin"/>
</dbReference>
<proteinExistence type="inferred from homology"/>
<protein>
    <submittedName>
        <fullName evidence="3">Type II toxin-antitoxin system RelE/ParE family toxin</fullName>
    </submittedName>
</protein>
<dbReference type="Gene3D" id="3.30.2310.20">
    <property type="entry name" value="RelE-like"/>
    <property type="match status" value="1"/>
</dbReference>
<dbReference type="InterPro" id="IPR035093">
    <property type="entry name" value="RelE/ParE_toxin_dom_sf"/>
</dbReference>
<dbReference type="Proteomes" id="UP000255207">
    <property type="component" value="Unassembled WGS sequence"/>
</dbReference>
<dbReference type="RefSeq" id="WP_114828935.1">
    <property type="nucleotide sequence ID" value="NZ_QQTO01000022.1"/>
</dbReference>
<evidence type="ECO:0000313" key="4">
    <source>
        <dbReference type="Proteomes" id="UP000255207"/>
    </source>
</evidence>
<dbReference type="OrthoDB" id="5457915at2"/>
<dbReference type="AlphaFoldDB" id="A0A370L7L9"/>
<dbReference type="InterPro" id="IPR007712">
    <property type="entry name" value="RelE/ParE_toxin"/>
</dbReference>
<reference evidence="4" key="1">
    <citation type="submission" date="2018-07" db="EMBL/GenBank/DDBJ databases">
        <authorList>
            <person name="Safronova V.I."/>
            <person name="Chirak E.R."/>
            <person name="Sazanova A.L."/>
        </authorList>
    </citation>
    <scope>NUCLEOTIDE SEQUENCE [LARGE SCALE GENOMIC DNA]</scope>
    <source>
        <strain evidence="4">RCAM04685</strain>
    </source>
</reference>
<evidence type="ECO:0000313" key="3">
    <source>
        <dbReference type="EMBL" id="RDJ26045.1"/>
    </source>
</evidence>
<comment type="caution">
    <text evidence="3">The sequence shown here is derived from an EMBL/GenBank/DDBJ whole genome shotgun (WGS) entry which is preliminary data.</text>
</comment>
<name>A0A370L7L9_9HYPH</name>
<evidence type="ECO:0000256" key="1">
    <source>
        <dbReference type="ARBA" id="ARBA00006226"/>
    </source>
</evidence>
<keyword evidence="4" id="KW-1185">Reference proteome</keyword>
<comment type="similarity">
    <text evidence="1">Belongs to the RelE toxin family.</text>
</comment>
<gene>
    <name evidence="3" type="ORF">DWE98_09330</name>
</gene>
<accession>A0A370L7L9</accession>
<keyword evidence="2" id="KW-1277">Toxin-antitoxin system</keyword>